<dbReference type="InterPro" id="IPR004918">
    <property type="entry name" value="Cdc37"/>
</dbReference>
<keyword evidence="3" id="KW-0963">Cytoplasm</keyword>
<dbReference type="Proteomes" id="UP000250043">
    <property type="component" value="Unassembled WGS sequence"/>
</dbReference>
<dbReference type="OrthoDB" id="440202at2759"/>
<feature type="region of interest" description="Disordered" evidence="6">
    <location>
        <begin position="226"/>
        <end position="252"/>
    </location>
</feature>
<comment type="subcellular location">
    <subcellularLocation>
        <location evidence="1">Cytoplasm</location>
    </subcellularLocation>
</comment>
<dbReference type="Gene3D" id="1.20.58.610">
    <property type="entry name" value="Cdc37, Hsp90 binding domain"/>
    <property type="match status" value="1"/>
</dbReference>
<evidence type="ECO:0000256" key="4">
    <source>
        <dbReference type="ARBA" id="ARBA00023186"/>
    </source>
</evidence>
<feature type="domain" description="Cdc37 C-terminal" evidence="7">
    <location>
        <begin position="389"/>
        <end position="510"/>
    </location>
</feature>
<dbReference type="AlphaFoldDB" id="A0A8E2B2A9"/>
<evidence type="ECO:0000313" key="11">
    <source>
        <dbReference type="Proteomes" id="UP000250043"/>
    </source>
</evidence>
<feature type="domain" description="Cdc37 N-terminal" evidence="9">
    <location>
        <begin position="2"/>
        <end position="183"/>
    </location>
</feature>
<evidence type="ECO:0000256" key="6">
    <source>
        <dbReference type="SAM" id="MobiDB-lite"/>
    </source>
</evidence>
<dbReference type="GO" id="GO:0019901">
    <property type="term" value="F:protein kinase binding"/>
    <property type="evidence" value="ECO:0007669"/>
    <property type="project" value="InterPro"/>
</dbReference>
<dbReference type="Pfam" id="PF08565">
    <property type="entry name" value="CDC37_M"/>
    <property type="match status" value="1"/>
</dbReference>
<feature type="domain" description="Cdc37 Hsp90 binding" evidence="8">
    <location>
        <begin position="182"/>
        <end position="371"/>
    </location>
</feature>
<feature type="compositionally biased region" description="Basic and acidic residues" evidence="6">
    <location>
        <begin position="476"/>
        <end position="486"/>
    </location>
</feature>
<feature type="compositionally biased region" description="Acidic residues" evidence="6">
    <location>
        <begin position="487"/>
        <end position="503"/>
    </location>
</feature>
<dbReference type="GO" id="GO:0051082">
    <property type="term" value="F:unfolded protein binding"/>
    <property type="evidence" value="ECO:0007669"/>
    <property type="project" value="TreeGrafter"/>
</dbReference>
<dbReference type="GO" id="GO:0051087">
    <property type="term" value="F:protein-folding chaperone binding"/>
    <property type="evidence" value="ECO:0007669"/>
    <property type="project" value="TreeGrafter"/>
</dbReference>
<evidence type="ECO:0000313" key="10">
    <source>
        <dbReference type="EMBL" id="OCH90907.1"/>
    </source>
</evidence>
<dbReference type="InterPro" id="IPR038189">
    <property type="entry name" value="Cdc37_Hsp90-bd_sf"/>
</dbReference>
<dbReference type="SMART" id="SM01069">
    <property type="entry name" value="CDC37_C"/>
    <property type="match status" value="1"/>
</dbReference>
<evidence type="ECO:0000256" key="5">
    <source>
        <dbReference type="ARBA" id="ARBA00031396"/>
    </source>
</evidence>
<proteinExistence type="inferred from homology"/>
<feature type="region of interest" description="Disordered" evidence="6">
    <location>
        <begin position="476"/>
        <end position="522"/>
    </location>
</feature>
<name>A0A8E2B2A9_9APHY</name>
<keyword evidence="11" id="KW-1185">Reference proteome</keyword>
<dbReference type="GO" id="GO:0005737">
    <property type="term" value="C:cytoplasm"/>
    <property type="evidence" value="ECO:0007669"/>
    <property type="project" value="UniProtKB-SubCell"/>
</dbReference>
<keyword evidence="4" id="KW-0143">Chaperone</keyword>
<feature type="region of interest" description="Disordered" evidence="6">
    <location>
        <begin position="178"/>
        <end position="210"/>
    </location>
</feature>
<dbReference type="InterPro" id="IPR013873">
    <property type="entry name" value="Cdc37_C"/>
</dbReference>
<organism evidence="10 11">
    <name type="scientific">Obba rivulosa</name>
    <dbReference type="NCBI Taxonomy" id="1052685"/>
    <lineage>
        <taxon>Eukaryota</taxon>
        <taxon>Fungi</taxon>
        <taxon>Dikarya</taxon>
        <taxon>Basidiomycota</taxon>
        <taxon>Agaricomycotina</taxon>
        <taxon>Agaricomycetes</taxon>
        <taxon>Polyporales</taxon>
        <taxon>Gelatoporiaceae</taxon>
        <taxon>Obba</taxon>
    </lineage>
</organism>
<evidence type="ECO:0000256" key="3">
    <source>
        <dbReference type="ARBA" id="ARBA00022490"/>
    </source>
</evidence>
<feature type="compositionally biased region" description="Polar residues" evidence="6">
    <location>
        <begin position="226"/>
        <end position="236"/>
    </location>
</feature>
<dbReference type="InterPro" id="IPR013874">
    <property type="entry name" value="Cdc37_Hsp90-bd"/>
</dbReference>
<evidence type="ECO:0000256" key="2">
    <source>
        <dbReference type="ARBA" id="ARBA00006222"/>
    </source>
</evidence>
<gene>
    <name evidence="10" type="ORF">OBBRIDRAFT_729866</name>
</gene>
<reference evidence="10 11" key="1">
    <citation type="submission" date="2016-07" db="EMBL/GenBank/DDBJ databases">
        <title>Draft genome of the white-rot fungus Obba rivulosa 3A-2.</title>
        <authorList>
            <consortium name="DOE Joint Genome Institute"/>
            <person name="Miettinen O."/>
            <person name="Riley R."/>
            <person name="Acob R."/>
            <person name="Barry K."/>
            <person name="Cullen D."/>
            <person name="De Vries R."/>
            <person name="Hainaut M."/>
            <person name="Hatakka A."/>
            <person name="Henrissat B."/>
            <person name="Hilden K."/>
            <person name="Kuo R."/>
            <person name="Labutti K."/>
            <person name="Lipzen A."/>
            <person name="Makela M.R."/>
            <person name="Sandor L."/>
            <person name="Spatafora J.W."/>
            <person name="Grigoriev I.V."/>
            <person name="Hibbett D.S."/>
        </authorList>
    </citation>
    <scope>NUCLEOTIDE SEQUENCE [LARGE SCALE GENOMIC DNA]</scope>
    <source>
        <strain evidence="10 11">3A-2</strain>
    </source>
</reference>
<accession>A0A8E2B2A9</accession>
<comment type="similarity">
    <text evidence="2">Belongs to the CDC37 family.</text>
</comment>
<feature type="compositionally biased region" description="Basic and acidic residues" evidence="6">
    <location>
        <begin position="513"/>
        <end position="522"/>
    </location>
</feature>
<dbReference type="EMBL" id="KV722395">
    <property type="protein sequence ID" value="OCH90907.1"/>
    <property type="molecule type" value="Genomic_DNA"/>
</dbReference>
<sequence length="522" mass="58079">MPLNYSKWDALELSDDSDIEGHPNVDKRSLIRWKQRDIHEKREVRKYRIAELNADIACNEVLESRLRQITDEVEKEGPPRFSALVEKFKTSPSPDAPPTNAPGQKTYDEMLLALLLQVWDEAKKDGAEKDDPKLGDALVNGLKQHIVKLGEHQEKFKAELVKEEEEQKKKITMDDLHEGFDSHYVPPKPEPPPLKGAGAGEKKAKKATTTEIEVLNPKGVAAAQDTFAQGSSSTPPASKDDDDDTEIPEMTPTLEEFSRLPIRGYEESWEFIKAHRDVVVAGASDALLVAGFRAQTKGQQDYALRCVHQSLLLQYCDKLGAGAADGVKLFFKKMIDKDPRAIAVFEKDVADTYAHIVERVRVTKAEEEAAGAGEQIQLVPENPGQGISFNVPDGPPPDEFTLEGPGLEGVDINDVRRALQMRWDVFSSFDPALQEALKEGSLDKVNKVLGNMKVEKAEEVVKLLDLAGILNFSESTIRDETGRNGQEEDDEDEEEEDEEEEYEGGTIEDVNEGETKAEQSMS</sequence>
<protein>
    <recommendedName>
        <fullName evidence="5">Hsp90 chaperone protein kinase-targeting subunit</fullName>
    </recommendedName>
</protein>
<evidence type="ECO:0000256" key="1">
    <source>
        <dbReference type="ARBA" id="ARBA00004496"/>
    </source>
</evidence>
<evidence type="ECO:0000259" key="9">
    <source>
        <dbReference type="SMART" id="SM01071"/>
    </source>
</evidence>
<dbReference type="GO" id="GO:0006457">
    <property type="term" value="P:protein folding"/>
    <property type="evidence" value="ECO:0007669"/>
    <property type="project" value="TreeGrafter"/>
</dbReference>
<dbReference type="GO" id="GO:0031072">
    <property type="term" value="F:heat shock protein binding"/>
    <property type="evidence" value="ECO:0007669"/>
    <property type="project" value="TreeGrafter"/>
</dbReference>
<dbReference type="InterPro" id="IPR013855">
    <property type="entry name" value="Cdc37_N_dom"/>
</dbReference>
<dbReference type="PANTHER" id="PTHR12800:SF4">
    <property type="entry name" value="HSP90 CO-CHAPERONE CDC37"/>
    <property type="match status" value="1"/>
</dbReference>
<dbReference type="SUPFAM" id="SSF101391">
    <property type="entry name" value="Hsp90 co-chaperone CDC37"/>
    <property type="match status" value="1"/>
</dbReference>
<evidence type="ECO:0000259" key="7">
    <source>
        <dbReference type="SMART" id="SM01069"/>
    </source>
</evidence>
<dbReference type="Pfam" id="PF08564">
    <property type="entry name" value="CDC37_C"/>
    <property type="match status" value="1"/>
</dbReference>
<evidence type="ECO:0000259" key="8">
    <source>
        <dbReference type="SMART" id="SM01070"/>
    </source>
</evidence>
<dbReference type="SMART" id="SM01070">
    <property type="entry name" value="CDC37_M"/>
    <property type="match status" value="1"/>
</dbReference>
<dbReference type="Pfam" id="PF03234">
    <property type="entry name" value="CDC37_N"/>
    <property type="match status" value="1"/>
</dbReference>
<dbReference type="GO" id="GO:0050821">
    <property type="term" value="P:protein stabilization"/>
    <property type="evidence" value="ECO:0007669"/>
    <property type="project" value="TreeGrafter"/>
</dbReference>
<dbReference type="SMART" id="SM01071">
    <property type="entry name" value="CDC37_N"/>
    <property type="match status" value="1"/>
</dbReference>
<dbReference type="PANTHER" id="PTHR12800">
    <property type="entry name" value="CDC37-RELATED"/>
    <property type="match status" value="1"/>
</dbReference>